<proteinExistence type="predicted"/>
<sequence length="311" mass="32856">MCATLGVAVAKATALEREAWFGQLWPALEVQADDHLWGWAEPAAEVLVEVCRAVGPAGSRAEQEEGSLLHLRFTRPLQEGLPDGASPPAAEARAVAVYSAVAAVLVPSTTAGTPTVVAGAVLAGTSAVPEVPAASAVSAVLAPAAVAAAVASVGATMWAWSWSYDGSYPEGGRGIEPSRRLVWQVGMLEGWKSQPKQTFGGFIKNVTNTVREEVLWSSGNIRTVLGSVWIESAYTVVDNDELYLALCAKQVELFTPSVVTSLVGYPGTGCSGEVQVQETGWRIVGRVALPNRTRKRRSVVQFPWELAEGSE</sequence>
<keyword evidence="2" id="KW-1185">Reference proteome</keyword>
<evidence type="ECO:0000313" key="2">
    <source>
        <dbReference type="Proteomes" id="UP000652761"/>
    </source>
</evidence>
<accession>A0A843WY65</accession>
<dbReference type="Proteomes" id="UP000652761">
    <property type="component" value="Unassembled WGS sequence"/>
</dbReference>
<dbReference type="EMBL" id="NMUH01006537">
    <property type="protein sequence ID" value="MQM15492.1"/>
    <property type="molecule type" value="Genomic_DNA"/>
</dbReference>
<protein>
    <submittedName>
        <fullName evidence="1">Uncharacterized protein</fullName>
    </submittedName>
</protein>
<organism evidence="1 2">
    <name type="scientific">Colocasia esculenta</name>
    <name type="common">Wild taro</name>
    <name type="synonym">Arum esculentum</name>
    <dbReference type="NCBI Taxonomy" id="4460"/>
    <lineage>
        <taxon>Eukaryota</taxon>
        <taxon>Viridiplantae</taxon>
        <taxon>Streptophyta</taxon>
        <taxon>Embryophyta</taxon>
        <taxon>Tracheophyta</taxon>
        <taxon>Spermatophyta</taxon>
        <taxon>Magnoliopsida</taxon>
        <taxon>Liliopsida</taxon>
        <taxon>Araceae</taxon>
        <taxon>Aroideae</taxon>
        <taxon>Colocasieae</taxon>
        <taxon>Colocasia</taxon>
    </lineage>
</organism>
<dbReference type="AlphaFoldDB" id="A0A843WY65"/>
<reference evidence="1" key="1">
    <citation type="submission" date="2017-07" db="EMBL/GenBank/DDBJ databases">
        <title>Taro Niue Genome Assembly and Annotation.</title>
        <authorList>
            <person name="Atibalentja N."/>
            <person name="Keating K."/>
            <person name="Fields C.J."/>
        </authorList>
    </citation>
    <scope>NUCLEOTIDE SEQUENCE</scope>
    <source>
        <strain evidence="1">Niue_2</strain>
        <tissue evidence="1">Leaf</tissue>
    </source>
</reference>
<evidence type="ECO:0000313" key="1">
    <source>
        <dbReference type="EMBL" id="MQM15492.1"/>
    </source>
</evidence>
<gene>
    <name evidence="1" type="ORF">Taro_048440</name>
</gene>
<comment type="caution">
    <text evidence="1">The sequence shown here is derived from an EMBL/GenBank/DDBJ whole genome shotgun (WGS) entry which is preliminary data.</text>
</comment>
<name>A0A843WY65_COLES</name>